<dbReference type="InterPro" id="IPR011006">
    <property type="entry name" value="CheY-like_superfamily"/>
</dbReference>
<sequence>MERILIVEDDEDIRDILKIYLKSESFEIWEAENGKEAFKLLENKEPDLVILDLMLPDIN</sequence>
<evidence type="ECO:0000313" key="6">
    <source>
        <dbReference type="EMBL" id="MDZ7543070.1"/>
    </source>
</evidence>
<dbReference type="PROSITE" id="PS50110">
    <property type="entry name" value="RESPONSE_REGULATORY"/>
    <property type="match status" value="1"/>
</dbReference>
<protein>
    <recommendedName>
        <fullName evidence="1">Stage 0 sporulation protein A homolog</fullName>
    </recommendedName>
</protein>
<name>A0AAW9K7Y5_CLOPF</name>
<proteinExistence type="predicted"/>
<dbReference type="PANTHER" id="PTHR44591:SF3">
    <property type="entry name" value="RESPONSE REGULATORY DOMAIN-CONTAINING PROTEIN"/>
    <property type="match status" value="1"/>
</dbReference>
<dbReference type="Gene3D" id="3.40.50.2300">
    <property type="match status" value="1"/>
</dbReference>
<accession>A0AAW9K7Y5</accession>
<dbReference type="EMBL" id="WNUR01000780">
    <property type="protein sequence ID" value="MDZ7543070.1"/>
    <property type="molecule type" value="Genomic_DNA"/>
</dbReference>
<evidence type="ECO:0000256" key="2">
    <source>
        <dbReference type="ARBA" id="ARBA00022553"/>
    </source>
</evidence>
<evidence type="ECO:0000256" key="4">
    <source>
        <dbReference type="PROSITE-ProRule" id="PRU00169"/>
    </source>
</evidence>
<keyword evidence="2 4" id="KW-0597">Phosphoprotein</keyword>
<gene>
    <name evidence="6" type="ORF">GNF83_18195</name>
</gene>
<feature type="modified residue" description="4-aspartylphosphate" evidence="4">
    <location>
        <position position="52"/>
    </location>
</feature>
<comment type="caution">
    <text evidence="6">The sequence shown here is derived from an EMBL/GenBank/DDBJ whole genome shotgun (WGS) entry which is preliminary data.</text>
</comment>
<evidence type="ECO:0000256" key="3">
    <source>
        <dbReference type="ARBA" id="ARBA00024867"/>
    </source>
</evidence>
<dbReference type="InterPro" id="IPR050595">
    <property type="entry name" value="Bact_response_regulator"/>
</dbReference>
<organism evidence="6 7">
    <name type="scientific">Clostridium perfringens</name>
    <dbReference type="NCBI Taxonomy" id="1502"/>
    <lineage>
        <taxon>Bacteria</taxon>
        <taxon>Bacillati</taxon>
        <taxon>Bacillota</taxon>
        <taxon>Clostridia</taxon>
        <taxon>Eubacteriales</taxon>
        <taxon>Clostridiaceae</taxon>
        <taxon>Clostridium</taxon>
    </lineage>
</organism>
<feature type="non-terminal residue" evidence="6">
    <location>
        <position position="59"/>
    </location>
</feature>
<dbReference type="Pfam" id="PF00072">
    <property type="entry name" value="Response_reg"/>
    <property type="match status" value="1"/>
</dbReference>
<dbReference type="GO" id="GO:0000160">
    <property type="term" value="P:phosphorelay signal transduction system"/>
    <property type="evidence" value="ECO:0007669"/>
    <property type="project" value="InterPro"/>
</dbReference>
<feature type="domain" description="Response regulatory" evidence="5">
    <location>
        <begin position="3"/>
        <end position="59"/>
    </location>
</feature>
<dbReference type="SUPFAM" id="SSF52172">
    <property type="entry name" value="CheY-like"/>
    <property type="match status" value="1"/>
</dbReference>
<dbReference type="InterPro" id="IPR001789">
    <property type="entry name" value="Sig_transdc_resp-reg_receiver"/>
</dbReference>
<evidence type="ECO:0000256" key="1">
    <source>
        <dbReference type="ARBA" id="ARBA00018672"/>
    </source>
</evidence>
<dbReference type="AlphaFoldDB" id="A0AAW9K7Y5"/>
<comment type="function">
    <text evidence="3">May play the central regulatory role in sporulation. It may be an element of the effector pathway responsible for the activation of sporulation genes in response to nutritional stress. Spo0A may act in concert with spo0H (a sigma factor) to control the expression of some genes that are critical to the sporulation process.</text>
</comment>
<dbReference type="Proteomes" id="UP001288944">
    <property type="component" value="Unassembled WGS sequence"/>
</dbReference>
<dbReference type="PANTHER" id="PTHR44591">
    <property type="entry name" value="STRESS RESPONSE REGULATOR PROTEIN 1"/>
    <property type="match status" value="1"/>
</dbReference>
<evidence type="ECO:0000259" key="5">
    <source>
        <dbReference type="PROSITE" id="PS50110"/>
    </source>
</evidence>
<evidence type="ECO:0000313" key="7">
    <source>
        <dbReference type="Proteomes" id="UP001288944"/>
    </source>
</evidence>
<reference evidence="6" key="1">
    <citation type="submission" date="2019-11" db="EMBL/GenBank/DDBJ databases">
        <title>Characterization of Clostridium perfringens isolates from swine manure treated agricultural soils.</title>
        <authorList>
            <person name="Wushke S.T."/>
        </authorList>
    </citation>
    <scope>NUCLEOTIDE SEQUENCE</scope>
    <source>
        <strain evidence="6">X62</strain>
    </source>
</reference>